<evidence type="ECO:0000313" key="3">
    <source>
        <dbReference type="Proteomes" id="UP000886998"/>
    </source>
</evidence>
<evidence type="ECO:0000256" key="1">
    <source>
        <dbReference type="SAM" id="MobiDB-lite"/>
    </source>
</evidence>
<sequence>MPPPQETVSVDLLLDLATGRTIHTRSGSGPTTWEGPENDGETRPEEIERGDGKGKRRKKRGRGKGKDGLTMD</sequence>
<gene>
    <name evidence="2" type="ORF">TNIN_268331</name>
</gene>
<feature type="region of interest" description="Disordered" evidence="1">
    <location>
        <begin position="19"/>
        <end position="72"/>
    </location>
</feature>
<name>A0A8X7C3Y9_9ARAC</name>
<reference evidence="2" key="1">
    <citation type="submission" date="2020-08" db="EMBL/GenBank/DDBJ databases">
        <title>Multicomponent nature underlies the extraordinary mechanical properties of spider dragline silk.</title>
        <authorList>
            <person name="Kono N."/>
            <person name="Nakamura H."/>
            <person name="Mori M."/>
            <person name="Yoshida Y."/>
            <person name="Ohtoshi R."/>
            <person name="Malay A.D."/>
            <person name="Moran D.A.P."/>
            <person name="Tomita M."/>
            <person name="Numata K."/>
            <person name="Arakawa K."/>
        </authorList>
    </citation>
    <scope>NUCLEOTIDE SEQUENCE</scope>
</reference>
<organism evidence="2 3">
    <name type="scientific">Trichonephila inaurata madagascariensis</name>
    <dbReference type="NCBI Taxonomy" id="2747483"/>
    <lineage>
        <taxon>Eukaryota</taxon>
        <taxon>Metazoa</taxon>
        <taxon>Ecdysozoa</taxon>
        <taxon>Arthropoda</taxon>
        <taxon>Chelicerata</taxon>
        <taxon>Arachnida</taxon>
        <taxon>Araneae</taxon>
        <taxon>Araneomorphae</taxon>
        <taxon>Entelegynae</taxon>
        <taxon>Araneoidea</taxon>
        <taxon>Nephilidae</taxon>
        <taxon>Trichonephila</taxon>
        <taxon>Trichonephila inaurata</taxon>
    </lineage>
</organism>
<feature type="compositionally biased region" description="Basic and acidic residues" evidence="1">
    <location>
        <begin position="40"/>
        <end position="53"/>
    </location>
</feature>
<dbReference type="EMBL" id="BMAV01010853">
    <property type="protein sequence ID" value="GFY56236.1"/>
    <property type="molecule type" value="Genomic_DNA"/>
</dbReference>
<proteinExistence type="predicted"/>
<evidence type="ECO:0000313" key="2">
    <source>
        <dbReference type="EMBL" id="GFY56236.1"/>
    </source>
</evidence>
<accession>A0A8X7C3Y9</accession>
<feature type="compositionally biased region" description="Basic residues" evidence="1">
    <location>
        <begin position="54"/>
        <end position="63"/>
    </location>
</feature>
<protein>
    <submittedName>
        <fullName evidence="2">Uncharacterized protein</fullName>
    </submittedName>
</protein>
<dbReference type="Proteomes" id="UP000886998">
    <property type="component" value="Unassembled WGS sequence"/>
</dbReference>
<dbReference type="AlphaFoldDB" id="A0A8X7C3Y9"/>
<comment type="caution">
    <text evidence="2">The sequence shown here is derived from an EMBL/GenBank/DDBJ whole genome shotgun (WGS) entry which is preliminary data.</text>
</comment>
<keyword evidence="3" id="KW-1185">Reference proteome</keyword>